<dbReference type="SMART" id="SM00860">
    <property type="entry name" value="SMI1_KNR4"/>
    <property type="match status" value="1"/>
</dbReference>
<dbReference type="Pfam" id="PF09346">
    <property type="entry name" value="SMI1_KNR4"/>
    <property type="match status" value="1"/>
</dbReference>
<dbReference type="Proteomes" id="UP000466345">
    <property type="component" value="Unassembled WGS sequence"/>
</dbReference>
<accession>A0A7K0CLY1</accession>
<name>A0A7K0CLY1_9ACTN</name>
<comment type="caution">
    <text evidence="2">The sequence shown here is derived from an EMBL/GenBank/DDBJ whole genome shotgun (WGS) entry which is preliminary data.</text>
</comment>
<dbReference type="OrthoDB" id="4827574at2"/>
<keyword evidence="3" id="KW-1185">Reference proteome</keyword>
<dbReference type="RefSeq" id="WP_153455088.1">
    <property type="nucleotide sequence ID" value="NZ_WEGJ01000021.1"/>
</dbReference>
<dbReference type="AlphaFoldDB" id="A0A7K0CLY1"/>
<dbReference type="EMBL" id="WEGJ01000021">
    <property type="protein sequence ID" value="MQY14421.1"/>
    <property type="molecule type" value="Genomic_DNA"/>
</dbReference>
<organism evidence="2 3">
    <name type="scientific">Streptomyces smaragdinus</name>
    <dbReference type="NCBI Taxonomy" id="2585196"/>
    <lineage>
        <taxon>Bacteria</taxon>
        <taxon>Bacillati</taxon>
        <taxon>Actinomycetota</taxon>
        <taxon>Actinomycetes</taxon>
        <taxon>Kitasatosporales</taxon>
        <taxon>Streptomycetaceae</taxon>
        <taxon>Streptomyces</taxon>
    </lineage>
</organism>
<proteinExistence type="predicted"/>
<dbReference type="Gene3D" id="3.40.1580.10">
    <property type="entry name" value="SMI1/KNR4-like"/>
    <property type="match status" value="1"/>
</dbReference>
<evidence type="ECO:0000313" key="3">
    <source>
        <dbReference type="Proteomes" id="UP000466345"/>
    </source>
</evidence>
<evidence type="ECO:0000259" key="1">
    <source>
        <dbReference type="SMART" id="SM00860"/>
    </source>
</evidence>
<dbReference type="InterPro" id="IPR037883">
    <property type="entry name" value="Knr4/Smi1-like_sf"/>
</dbReference>
<dbReference type="InterPro" id="IPR018958">
    <property type="entry name" value="Knr4/Smi1-like_dom"/>
</dbReference>
<feature type="domain" description="Knr4/Smi1-like" evidence="1">
    <location>
        <begin position="23"/>
        <end position="158"/>
    </location>
</feature>
<gene>
    <name evidence="2" type="ORF">SRB5_45880</name>
</gene>
<evidence type="ECO:0000313" key="2">
    <source>
        <dbReference type="EMBL" id="MQY14421.1"/>
    </source>
</evidence>
<dbReference type="SUPFAM" id="SSF160631">
    <property type="entry name" value="SMI1/KNR4-like"/>
    <property type="match status" value="1"/>
</dbReference>
<protein>
    <recommendedName>
        <fullName evidence="1">Knr4/Smi1-like domain-containing protein</fullName>
    </recommendedName>
</protein>
<reference evidence="2 3" key="1">
    <citation type="submission" date="2019-10" db="EMBL/GenBank/DDBJ databases">
        <title>Streptomyces smaragdinus sp. nov. and Streptomyces fabii sp. nov., isolated from the gut of fungus growing-termite Macrotermes natalensis.</title>
        <authorList>
            <person name="Schwitalla J."/>
            <person name="Benndorf R."/>
            <person name="Martin K."/>
            <person name="De Beer W."/>
            <person name="Kaster A.-K."/>
            <person name="Vollmers J."/>
            <person name="Poulsen M."/>
            <person name="Beemelmanns C."/>
        </authorList>
    </citation>
    <scope>NUCLEOTIDE SEQUENCE [LARGE SCALE GENOMIC DNA]</scope>
    <source>
        <strain evidence="2 3">RB5</strain>
    </source>
</reference>
<sequence>MARFDEILATFWAPDESYGSQPALTDEAVREAERVLGVTLPSGLLELLRVRNGGVVAAGHRVFRTSRPTSWDEDRVPFETVLGIGKPGLMRSLLDSPYLAEEWGLPSPVVILSGEGHWWIALDYRECGPAGEPSVTWFETDFDTELALAGDFRTFVEGLTPS</sequence>